<evidence type="ECO:0000256" key="9">
    <source>
        <dbReference type="ARBA" id="ARBA00023136"/>
    </source>
</evidence>
<keyword evidence="4 11" id="KW-0812">Transmembrane</keyword>
<feature type="transmembrane region" description="Helical" evidence="11">
    <location>
        <begin position="25"/>
        <end position="42"/>
    </location>
</feature>
<dbReference type="SUPFAM" id="SSF52540">
    <property type="entry name" value="P-loop containing nucleoside triphosphate hydrolases"/>
    <property type="match status" value="1"/>
</dbReference>
<dbReference type="Proteomes" id="UP000567179">
    <property type="component" value="Unassembled WGS sequence"/>
</dbReference>
<evidence type="ECO:0000256" key="1">
    <source>
        <dbReference type="ARBA" id="ARBA00004389"/>
    </source>
</evidence>
<dbReference type="GO" id="GO:0005525">
    <property type="term" value="F:GTP binding"/>
    <property type="evidence" value="ECO:0007669"/>
    <property type="project" value="UniProtKB-KW"/>
</dbReference>
<dbReference type="EMBL" id="JAACJJ010000001">
    <property type="protein sequence ID" value="KAF5330319.1"/>
    <property type="molecule type" value="Genomic_DNA"/>
</dbReference>
<keyword evidence="9 11" id="KW-0472">Membrane</keyword>
<evidence type="ECO:0000256" key="4">
    <source>
        <dbReference type="ARBA" id="ARBA00022692"/>
    </source>
</evidence>
<comment type="caution">
    <text evidence="12">The sequence shown here is derived from an EMBL/GenBank/DDBJ whole genome shotgun (WGS) entry which is preliminary data.</text>
</comment>
<accession>A0A8H5BVG3</accession>
<evidence type="ECO:0000256" key="10">
    <source>
        <dbReference type="ARBA" id="ARBA00023170"/>
    </source>
</evidence>
<keyword evidence="5" id="KW-0547">Nucleotide-binding</keyword>
<sequence length="277" mass="29889">MENDALPHEKPEVVSIATPFSPRNLGYAAFAFALLLTALYLLTSKKRTKAKGTGFLLVGPSDAGKTCILSQLAYGNTLKTQTSMQPSTCTAQLTPQKSIQITDIPGHPRLRNQFQEHLADTKVLAFVVDANSISRNGPAVAEYLHLVLHALTSLPPSQAQPELLILAHKADLFKTTSANNSATALAVNRVKVILERELEKRRVSHSGGINIEGLGEEGERSDLGGLECGEKEDSAFKFDDWLGGEITFMGTSIPSGPVEKQADGGLHELTGWLEDNM</sequence>
<evidence type="ECO:0000256" key="8">
    <source>
        <dbReference type="ARBA" id="ARBA00023134"/>
    </source>
</evidence>
<keyword evidence="10" id="KW-0675">Receptor</keyword>
<keyword evidence="6" id="KW-0256">Endoplasmic reticulum</keyword>
<proteinExistence type="inferred from homology"/>
<comment type="subcellular location">
    <subcellularLocation>
        <location evidence="1">Endoplasmic reticulum membrane</location>
        <topology evidence="1">Single-pass membrane protein</topology>
    </subcellularLocation>
</comment>
<evidence type="ECO:0000256" key="6">
    <source>
        <dbReference type="ARBA" id="ARBA00022824"/>
    </source>
</evidence>
<evidence type="ECO:0000256" key="2">
    <source>
        <dbReference type="ARBA" id="ARBA00005619"/>
    </source>
</evidence>
<evidence type="ECO:0000313" key="12">
    <source>
        <dbReference type="EMBL" id="KAF5330319.1"/>
    </source>
</evidence>
<dbReference type="InterPro" id="IPR019009">
    <property type="entry name" value="SRP_receptor_beta_su"/>
</dbReference>
<dbReference type="Pfam" id="PF09439">
    <property type="entry name" value="SRPRB"/>
    <property type="match status" value="1"/>
</dbReference>
<evidence type="ECO:0000256" key="5">
    <source>
        <dbReference type="ARBA" id="ARBA00022741"/>
    </source>
</evidence>
<gene>
    <name evidence="12" type="ORF">D9619_005318</name>
</gene>
<evidence type="ECO:0000256" key="11">
    <source>
        <dbReference type="SAM" id="Phobius"/>
    </source>
</evidence>
<name>A0A8H5BVG3_9AGAR</name>
<evidence type="ECO:0000313" key="13">
    <source>
        <dbReference type="Proteomes" id="UP000567179"/>
    </source>
</evidence>
<evidence type="ECO:0000256" key="7">
    <source>
        <dbReference type="ARBA" id="ARBA00022989"/>
    </source>
</evidence>
<protein>
    <recommendedName>
        <fullName evidence="3">Signal recognition particle receptor subunit beta</fullName>
    </recommendedName>
</protein>
<keyword evidence="13" id="KW-1185">Reference proteome</keyword>
<dbReference type="InterPro" id="IPR027417">
    <property type="entry name" value="P-loop_NTPase"/>
</dbReference>
<reference evidence="12 13" key="1">
    <citation type="journal article" date="2020" name="ISME J.">
        <title>Uncovering the hidden diversity of litter-decomposition mechanisms in mushroom-forming fungi.</title>
        <authorList>
            <person name="Floudas D."/>
            <person name="Bentzer J."/>
            <person name="Ahren D."/>
            <person name="Johansson T."/>
            <person name="Persson P."/>
            <person name="Tunlid A."/>
        </authorList>
    </citation>
    <scope>NUCLEOTIDE SEQUENCE [LARGE SCALE GENOMIC DNA]</scope>
    <source>
        <strain evidence="12 13">CBS 101986</strain>
    </source>
</reference>
<dbReference type="OrthoDB" id="41266at2759"/>
<evidence type="ECO:0000256" key="3">
    <source>
        <dbReference type="ARBA" id="ARBA00020256"/>
    </source>
</evidence>
<dbReference type="Gene3D" id="3.40.50.300">
    <property type="entry name" value="P-loop containing nucleotide triphosphate hydrolases"/>
    <property type="match status" value="1"/>
</dbReference>
<organism evidence="12 13">
    <name type="scientific">Psilocybe cf. subviscida</name>
    <dbReference type="NCBI Taxonomy" id="2480587"/>
    <lineage>
        <taxon>Eukaryota</taxon>
        <taxon>Fungi</taxon>
        <taxon>Dikarya</taxon>
        <taxon>Basidiomycota</taxon>
        <taxon>Agaricomycotina</taxon>
        <taxon>Agaricomycetes</taxon>
        <taxon>Agaricomycetidae</taxon>
        <taxon>Agaricales</taxon>
        <taxon>Agaricineae</taxon>
        <taxon>Strophariaceae</taxon>
        <taxon>Psilocybe</taxon>
    </lineage>
</organism>
<dbReference type="PANTHER" id="PTHR11711">
    <property type="entry name" value="ADP RIBOSYLATION FACTOR-RELATED"/>
    <property type="match status" value="1"/>
</dbReference>
<dbReference type="GO" id="GO:0005789">
    <property type="term" value="C:endoplasmic reticulum membrane"/>
    <property type="evidence" value="ECO:0007669"/>
    <property type="project" value="UniProtKB-SubCell"/>
</dbReference>
<keyword evidence="7 11" id="KW-1133">Transmembrane helix</keyword>
<keyword evidence="8" id="KW-0342">GTP-binding</keyword>
<dbReference type="InterPro" id="IPR024156">
    <property type="entry name" value="Small_GTPase_ARF"/>
</dbReference>
<comment type="similarity">
    <text evidence="2">Belongs to the SRP receptor beta subunit family.</text>
</comment>
<dbReference type="AlphaFoldDB" id="A0A8H5BVG3"/>